<keyword evidence="7 8" id="KW-0687">Ribonucleoprotein</keyword>
<comment type="subunit">
    <text evidence="8">Heterodimer with SRP9; binds RNA as heterodimer. Component of a signal recognition particle (SRP) complex that consists of a 7SL RNA molecule of 300 nucleotides and six protein subunits: SRP72, SRP68, SRP54, SRP19, SRP14 and SRP9.</text>
</comment>
<evidence type="ECO:0000256" key="6">
    <source>
        <dbReference type="ARBA" id="ARBA00023135"/>
    </source>
</evidence>
<comment type="similarity">
    <text evidence="2 8">Belongs to the SRP14 family.</text>
</comment>
<evidence type="ECO:0000256" key="8">
    <source>
        <dbReference type="RuleBase" id="RU368100"/>
    </source>
</evidence>
<evidence type="ECO:0000256" key="1">
    <source>
        <dbReference type="ARBA" id="ARBA00004496"/>
    </source>
</evidence>
<evidence type="ECO:0000313" key="10">
    <source>
        <dbReference type="Proteomes" id="UP000675881"/>
    </source>
</evidence>
<evidence type="ECO:0000256" key="7">
    <source>
        <dbReference type="ARBA" id="ARBA00023274"/>
    </source>
</evidence>
<organism evidence="9 10">
    <name type="scientific">Lepeophtheirus salmonis</name>
    <name type="common">Salmon louse</name>
    <name type="synonym">Caligus salmonis</name>
    <dbReference type="NCBI Taxonomy" id="72036"/>
    <lineage>
        <taxon>Eukaryota</taxon>
        <taxon>Metazoa</taxon>
        <taxon>Ecdysozoa</taxon>
        <taxon>Arthropoda</taxon>
        <taxon>Crustacea</taxon>
        <taxon>Multicrustacea</taxon>
        <taxon>Hexanauplia</taxon>
        <taxon>Copepoda</taxon>
        <taxon>Siphonostomatoida</taxon>
        <taxon>Caligidae</taxon>
        <taxon>Lepeophtheirus</taxon>
    </lineage>
</organism>
<evidence type="ECO:0000256" key="3">
    <source>
        <dbReference type="ARBA" id="ARBA00017926"/>
    </source>
</evidence>
<dbReference type="GO" id="GO:0008312">
    <property type="term" value="F:7S RNA binding"/>
    <property type="evidence" value="ECO:0007669"/>
    <property type="project" value="UniProtKB-UniRule"/>
</dbReference>
<sequence>MFLSRLTLMFDKSRTKGHVALCMKRYDGRTKPHPRLVVAPKAASKKKSKKPVVELPVVTNPDEYMCLIRATCKNEKISSIVHSKDINKFQTAYCSLLKSHMDGLKRRKKVKPNKASANKE</sequence>
<keyword evidence="6 8" id="KW-0733">Signal recognition particle</keyword>
<dbReference type="AlphaFoldDB" id="A0A7R8HAP8"/>
<dbReference type="GO" id="GO:0006614">
    <property type="term" value="P:SRP-dependent cotranslational protein targeting to membrane"/>
    <property type="evidence" value="ECO:0007669"/>
    <property type="project" value="UniProtKB-UniRule"/>
</dbReference>
<reference evidence="9" key="1">
    <citation type="submission" date="2021-02" db="EMBL/GenBank/DDBJ databases">
        <authorList>
            <person name="Bekaert M."/>
        </authorList>
    </citation>
    <scope>NUCLEOTIDE SEQUENCE</scope>
    <source>
        <strain evidence="9">IoA-00</strain>
    </source>
</reference>
<keyword evidence="10" id="KW-1185">Reference proteome</keyword>
<name>A0A7R8HAP8_LEPSM</name>
<dbReference type="GO" id="GO:0030942">
    <property type="term" value="F:endoplasmic reticulum signal peptide binding"/>
    <property type="evidence" value="ECO:0007669"/>
    <property type="project" value="UniProtKB-UniRule"/>
</dbReference>
<dbReference type="EMBL" id="HG994584">
    <property type="protein sequence ID" value="CAF2959847.1"/>
    <property type="molecule type" value="Genomic_DNA"/>
</dbReference>
<dbReference type="InterPro" id="IPR009018">
    <property type="entry name" value="Signal_recog_particle_SRP9/14"/>
</dbReference>
<dbReference type="Pfam" id="PF02290">
    <property type="entry name" value="SRP14"/>
    <property type="match status" value="1"/>
</dbReference>
<dbReference type="PANTHER" id="PTHR12013">
    <property type="entry name" value="SIGNAL RECOGNITION PARTICLE 14 KD PROTEIN"/>
    <property type="match status" value="1"/>
</dbReference>
<dbReference type="Proteomes" id="UP000675881">
    <property type="component" value="Chromosome 5"/>
</dbReference>
<dbReference type="FunFam" id="3.30.720.10:FF:000003">
    <property type="entry name" value="Signal recognition particle 14"/>
    <property type="match status" value="1"/>
</dbReference>
<dbReference type="Gene3D" id="3.30.720.10">
    <property type="entry name" value="Signal recognition particle alu RNA binding heterodimer, srp9/1"/>
    <property type="match status" value="1"/>
</dbReference>
<evidence type="ECO:0000256" key="4">
    <source>
        <dbReference type="ARBA" id="ARBA00022490"/>
    </source>
</evidence>
<comment type="subcellular location">
    <subcellularLocation>
        <location evidence="1 8">Cytoplasm</location>
    </subcellularLocation>
</comment>
<keyword evidence="4 8" id="KW-0963">Cytoplasm</keyword>
<gene>
    <name evidence="9" type="ORF">LSAA_9826</name>
</gene>
<dbReference type="InterPro" id="IPR003210">
    <property type="entry name" value="Signal_recog_particle_SRP14"/>
</dbReference>
<evidence type="ECO:0000256" key="5">
    <source>
        <dbReference type="ARBA" id="ARBA00022884"/>
    </source>
</evidence>
<comment type="function">
    <text evidence="8">Component of the signal recognition particle (SRP) complex, a ribonucleoprotein complex that mediates the cotranslational targeting of secretory and membrane proteins to the endoplasmic reticulum (ER). SRP9 together with SRP14 and the Alu portion of the SRP RNA, constitutes the elongation arrest domain of SRP. The complex of SRP9 and SRP14 is required for SRP RNA binding.</text>
</comment>
<keyword evidence="5 8" id="KW-0694">RNA-binding</keyword>
<dbReference type="GO" id="GO:0005786">
    <property type="term" value="C:signal recognition particle, endoplasmic reticulum targeting"/>
    <property type="evidence" value="ECO:0007669"/>
    <property type="project" value="UniProtKB-UniRule"/>
</dbReference>
<protein>
    <recommendedName>
        <fullName evidence="3 8">Signal recognition particle 14 kDa protein</fullName>
        <shortName evidence="8">SRP14</shortName>
    </recommendedName>
</protein>
<dbReference type="SUPFAM" id="SSF54762">
    <property type="entry name" value="Signal recognition particle alu RNA binding heterodimer, SRP9/14"/>
    <property type="match status" value="1"/>
</dbReference>
<accession>A0A7R8HAP8</accession>
<evidence type="ECO:0000256" key="2">
    <source>
        <dbReference type="ARBA" id="ARBA00010349"/>
    </source>
</evidence>
<proteinExistence type="inferred from homology"/>
<dbReference type="OrthoDB" id="19209at2759"/>
<evidence type="ECO:0000313" key="9">
    <source>
        <dbReference type="EMBL" id="CAF2959847.1"/>
    </source>
</evidence>